<keyword evidence="2" id="KW-0472">Membrane</keyword>
<keyword evidence="2" id="KW-1133">Transmembrane helix</keyword>
<dbReference type="InterPro" id="IPR021765">
    <property type="entry name" value="UstYa-like"/>
</dbReference>
<dbReference type="GeneID" id="83183431"/>
<comment type="similarity">
    <text evidence="1">Belongs to the ustYa family.</text>
</comment>
<feature type="domain" description="FAS1" evidence="3">
    <location>
        <begin position="404"/>
        <end position="584"/>
    </location>
</feature>
<dbReference type="OrthoDB" id="7700931at2759"/>
<dbReference type="GO" id="GO:0043386">
    <property type="term" value="P:mycotoxin biosynthetic process"/>
    <property type="evidence" value="ECO:0007669"/>
    <property type="project" value="InterPro"/>
</dbReference>
<feature type="domain" description="FAS1" evidence="3">
    <location>
        <begin position="265"/>
        <end position="399"/>
    </location>
</feature>
<evidence type="ECO:0000256" key="2">
    <source>
        <dbReference type="SAM" id="Phobius"/>
    </source>
</evidence>
<dbReference type="EMBL" id="JAPQKR010000015">
    <property type="protein sequence ID" value="KAJ5195630.1"/>
    <property type="molecule type" value="Genomic_DNA"/>
</dbReference>
<dbReference type="SMART" id="SM00554">
    <property type="entry name" value="FAS1"/>
    <property type="match status" value="2"/>
</dbReference>
<dbReference type="InterPro" id="IPR000782">
    <property type="entry name" value="FAS1_domain"/>
</dbReference>
<dbReference type="PANTHER" id="PTHR10900">
    <property type="entry name" value="PERIOSTIN-RELATED"/>
    <property type="match status" value="1"/>
</dbReference>
<gene>
    <name evidence="4" type="ORF">N7498_009068</name>
</gene>
<dbReference type="AlphaFoldDB" id="A0A9W9JIQ3"/>
<reference evidence="4" key="1">
    <citation type="submission" date="2022-12" db="EMBL/GenBank/DDBJ databases">
        <authorList>
            <person name="Petersen C."/>
        </authorList>
    </citation>
    <scope>NUCLEOTIDE SEQUENCE</scope>
    <source>
        <strain evidence="4">IBT 15544</strain>
    </source>
</reference>
<dbReference type="RefSeq" id="XP_058306118.1">
    <property type="nucleotide sequence ID" value="XM_058456130.1"/>
</dbReference>
<evidence type="ECO:0000259" key="3">
    <source>
        <dbReference type="PROSITE" id="PS50213"/>
    </source>
</evidence>
<keyword evidence="5" id="KW-1185">Reference proteome</keyword>
<keyword evidence="2" id="KW-0812">Transmembrane</keyword>
<accession>A0A9W9JIQ3</accession>
<proteinExistence type="inferred from homology"/>
<organism evidence="4 5">
    <name type="scientific">Penicillium cinerascens</name>
    <dbReference type="NCBI Taxonomy" id="70096"/>
    <lineage>
        <taxon>Eukaryota</taxon>
        <taxon>Fungi</taxon>
        <taxon>Dikarya</taxon>
        <taxon>Ascomycota</taxon>
        <taxon>Pezizomycotina</taxon>
        <taxon>Eurotiomycetes</taxon>
        <taxon>Eurotiomycetidae</taxon>
        <taxon>Eurotiales</taxon>
        <taxon>Aspergillaceae</taxon>
        <taxon>Penicillium</taxon>
    </lineage>
</organism>
<evidence type="ECO:0000313" key="4">
    <source>
        <dbReference type="EMBL" id="KAJ5195630.1"/>
    </source>
</evidence>
<evidence type="ECO:0000313" key="5">
    <source>
        <dbReference type="Proteomes" id="UP001150904"/>
    </source>
</evidence>
<dbReference type="Proteomes" id="UP001150904">
    <property type="component" value="Unassembled WGS sequence"/>
</dbReference>
<dbReference type="Gene3D" id="2.30.180.10">
    <property type="entry name" value="FAS1 domain"/>
    <property type="match status" value="2"/>
</dbReference>
<feature type="transmembrane region" description="Helical" evidence="2">
    <location>
        <begin position="32"/>
        <end position="54"/>
    </location>
</feature>
<dbReference type="SUPFAM" id="SSF82153">
    <property type="entry name" value="FAS1 domain"/>
    <property type="match status" value="2"/>
</dbReference>
<reference evidence="4" key="2">
    <citation type="journal article" date="2023" name="IMA Fungus">
        <title>Comparative genomic study of the Penicillium genus elucidates a diverse pangenome and 15 lateral gene transfer events.</title>
        <authorList>
            <person name="Petersen C."/>
            <person name="Sorensen T."/>
            <person name="Nielsen M.R."/>
            <person name="Sondergaard T.E."/>
            <person name="Sorensen J.L."/>
            <person name="Fitzpatrick D.A."/>
            <person name="Frisvad J.C."/>
            <person name="Nielsen K.L."/>
        </authorList>
    </citation>
    <scope>NUCLEOTIDE SEQUENCE</scope>
    <source>
        <strain evidence="4">IBT 15544</strain>
    </source>
</reference>
<dbReference type="PANTHER" id="PTHR10900:SF125">
    <property type="entry name" value="FAS1 DOMAIN-CONTAINING PROTEIN YLR001C"/>
    <property type="match status" value="1"/>
</dbReference>
<name>A0A9W9JIQ3_9EURO</name>
<comment type="caution">
    <text evidence="4">The sequence shown here is derived from an EMBL/GenBank/DDBJ whole genome shotgun (WGS) entry which is preliminary data.</text>
</comment>
<dbReference type="Pfam" id="PF11807">
    <property type="entry name" value="UstYa"/>
    <property type="match status" value="2"/>
</dbReference>
<dbReference type="InterPro" id="IPR050904">
    <property type="entry name" value="Adhesion/Biosynth-related"/>
</dbReference>
<dbReference type="Pfam" id="PF02469">
    <property type="entry name" value="Fasciclin"/>
    <property type="match status" value="2"/>
</dbReference>
<protein>
    <submittedName>
        <fullName evidence="4">FAS1 domain-containing protein</fullName>
    </submittedName>
</protein>
<dbReference type="InterPro" id="IPR036378">
    <property type="entry name" value="FAS1_dom_sf"/>
</dbReference>
<sequence length="613" mass="68502">MSQSRGAYSPLPDESLESSGDIYPRLLSTRAWLMHGILFIFALILLTSSLVIVFSPKICAEMAWSPVVDAVEIASTRYNVTFRVPSKYPSRFIWSPGVGAVDAEWEQFTKNPLLDGRQGTLAVDHAIVKNLPLASDSEWLNSIVQILQGGEIKYMATLEMFHHIHCLNKLRKASYPNYFREDNMKAQMMRGHLVVSLIMFHWVNGLDEPYPDYNTFHQCRDYDAVLNWALDNSPQQKIASSTSNINIPDIAMQSCHSSPMRKKKPVTLYEFLSTKPTTSKFIQLIDQCPQIKELLQNSNFSSTVWAPSNTAFRKLGNKQPEENVLTFLQAHISPGFLPIYFLLTAPTTDLLLLPGQLNGAQRVTIRPSLTGLGVNSNATVVEPDNLTTNGLVHIIDQVLLPRPAIYSLIATLPPHDFDLFQTAVQQTKAAQAILHDQSRRGGVVFIPTNQAFRKLPEDVQKFLFSDQGAPSLQALLLYHIVVNRTLYSNRFYDIDSPPEHFMQTPEATPDHTIPTPVTQADSMWRVLKGARRFSLPTCLAGRPLVVTVTRYGGLISMRVNESANIIVQDGLSSDGVCHIVDSVLLPPPQDEGDTNNERALSVEDVISRLVQLL</sequence>
<dbReference type="PROSITE" id="PS50213">
    <property type="entry name" value="FAS1"/>
    <property type="match status" value="2"/>
</dbReference>
<evidence type="ECO:0000256" key="1">
    <source>
        <dbReference type="ARBA" id="ARBA00035112"/>
    </source>
</evidence>